<dbReference type="Proteomes" id="UP001208567">
    <property type="component" value="Unassembled WGS sequence"/>
</dbReference>
<dbReference type="RefSeq" id="WP_264850455.1">
    <property type="nucleotide sequence ID" value="NZ_BRXR01000001.1"/>
</dbReference>
<organism evidence="1 2">
    <name type="scientific">Clostridium omnivorum</name>
    <dbReference type="NCBI Taxonomy" id="1604902"/>
    <lineage>
        <taxon>Bacteria</taxon>
        <taxon>Bacillati</taxon>
        <taxon>Bacillota</taxon>
        <taxon>Clostridia</taxon>
        <taxon>Eubacteriales</taxon>
        <taxon>Clostridiaceae</taxon>
        <taxon>Clostridium</taxon>
    </lineage>
</organism>
<evidence type="ECO:0000313" key="2">
    <source>
        <dbReference type="Proteomes" id="UP001208567"/>
    </source>
</evidence>
<evidence type="ECO:0000313" key="1">
    <source>
        <dbReference type="EMBL" id="GLC31176.1"/>
    </source>
</evidence>
<comment type="caution">
    <text evidence="1">The sequence shown here is derived from an EMBL/GenBank/DDBJ whole genome shotgun (WGS) entry which is preliminary data.</text>
</comment>
<gene>
    <name evidence="1" type="ORF">bsdE14_25860</name>
</gene>
<reference evidence="1 2" key="1">
    <citation type="journal article" date="2024" name="Int. J. Syst. Evol. Microbiol.">
        <title>Clostridium omnivorum sp. nov., isolated from anoxic soil under the treatment of reductive soil disinfestation.</title>
        <authorList>
            <person name="Ueki A."/>
            <person name="Tonouchi A."/>
            <person name="Kaku N."/>
            <person name="Honma S."/>
            <person name="Ueki K."/>
        </authorList>
    </citation>
    <scope>NUCLEOTIDE SEQUENCE [LARGE SCALE GENOMIC DNA]</scope>
    <source>
        <strain evidence="1 2">E14</strain>
    </source>
</reference>
<dbReference type="EMBL" id="BRXR01000001">
    <property type="protein sequence ID" value="GLC31176.1"/>
    <property type="molecule type" value="Genomic_DNA"/>
</dbReference>
<sequence length="213" mass="24656">MIFNNKIREKLLKLKNEAEKMEEFAEFKIFHPDELEGEQVGYSIDKDGNSLVSNEEGAWKSEWIVVGYEILCGDPIIIETNQIGYPVSSLMHGMGDWDSGIYLSDSLDKFTDGIIKINQFISEKSMANVVPRITCKDLDNLIKEIIKEDEYGDFDNWKSMLDPIYESTKEYEDNLTKRVKKLSEGGLIIKEISDRLNMSIKDTYKYLRRDVEV</sequence>
<accession>A0ABQ5N7R2</accession>
<keyword evidence="2" id="KW-1185">Reference proteome</keyword>
<name>A0ABQ5N7R2_9CLOT</name>
<protein>
    <submittedName>
        <fullName evidence="1">Uncharacterized protein</fullName>
    </submittedName>
</protein>
<proteinExistence type="predicted"/>